<proteinExistence type="inferred from homology"/>
<reference evidence="7 8" key="1">
    <citation type="journal article" date="2018" name="Biotechnol. Adv.">
        <title>Improved genomic resources and new bioinformatic workflow for the carcinogenic parasite Clonorchis sinensis: Biotechnological implications.</title>
        <authorList>
            <person name="Wang D."/>
            <person name="Korhonen P.K."/>
            <person name="Gasser R.B."/>
            <person name="Young N.D."/>
        </authorList>
    </citation>
    <scope>NUCLEOTIDE SEQUENCE [LARGE SCALE GENOMIC DNA]</scope>
    <source>
        <strain evidence="7">Cs-k2</strain>
    </source>
</reference>
<dbReference type="FunFam" id="6.10.250.3450:FF:000001">
    <property type="entry name" value="60S ribosomal protein L35"/>
    <property type="match status" value="1"/>
</dbReference>
<dbReference type="Proteomes" id="UP000286415">
    <property type="component" value="Unassembled WGS sequence"/>
</dbReference>
<reference evidence="7 8" key="2">
    <citation type="journal article" date="2021" name="Genomics">
        <title>High-quality reference genome for Clonorchis sinensis.</title>
        <authorList>
            <person name="Young N.D."/>
            <person name="Stroehlein A.J."/>
            <person name="Kinkar L."/>
            <person name="Wang T."/>
            <person name="Sohn W.M."/>
            <person name="Chang B.C.H."/>
            <person name="Kaur P."/>
            <person name="Weisz D."/>
            <person name="Dudchenko O."/>
            <person name="Aiden E.L."/>
            <person name="Korhonen P.K."/>
            <person name="Gasser R.B."/>
        </authorList>
    </citation>
    <scope>NUCLEOTIDE SEQUENCE [LARGE SCALE GENOMIC DNA]</scope>
    <source>
        <strain evidence="7">Cs-k2</strain>
    </source>
</reference>
<keyword evidence="8" id="KW-1185">Reference proteome</keyword>
<organism evidence="7 8">
    <name type="scientific">Clonorchis sinensis</name>
    <name type="common">Chinese liver fluke</name>
    <dbReference type="NCBI Taxonomy" id="79923"/>
    <lineage>
        <taxon>Eukaryota</taxon>
        <taxon>Metazoa</taxon>
        <taxon>Spiralia</taxon>
        <taxon>Lophotrochozoa</taxon>
        <taxon>Platyhelminthes</taxon>
        <taxon>Trematoda</taxon>
        <taxon>Digenea</taxon>
        <taxon>Opisthorchiida</taxon>
        <taxon>Opisthorchiata</taxon>
        <taxon>Opisthorchiidae</taxon>
        <taxon>Clonorchis</taxon>
    </lineage>
</organism>
<dbReference type="Gene3D" id="6.10.250.3450">
    <property type="match status" value="1"/>
</dbReference>
<keyword evidence="2 7" id="KW-0689">Ribosomal protein</keyword>
<dbReference type="Gene3D" id="1.10.287.310">
    <property type="match status" value="1"/>
</dbReference>
<sequence>MMIRMSRSKRNEFAIAATNVFSGSVNGFYTFISDKIPRPGRLRPPPGQNFAGVCLVLSYLSDGWSLHLWRENGQPDMTKIRASKLRGVPESDLQKQLGDLKTELSSLRLYRVTRGTSYHGKLKKIRVLRKSIARVYTVMHQAQKERQREAYRSKRYVPKDLRPKKTRAIRRRLSRKERSIHSAKSMHKARAYPPRIYAVKR</sequence>
<protein>
    <recommendedName>
        <fullName evidence="4">Large ribosomal subunit protein uL29</fullName>
    </recommendedName>
    <alternativeName>
        <fullName evidence="5">60S ribosomal protein L35</fullName>
    </alternativeName>
</protein>
<name>A0A8T1MHF5_CLOSI</name>
<dbReference type="GO" id="GO:0003735">
    <property type="term" value="F:structural constituent of ribosome"/>
    <property type="evidence" value="ECO:0007669"/>
    <property type="project" value="InterPro"/>
</dbReference>
<dbReference type="PROSITE" id="PS00579">
    <property type="entry name" value="RIBOSOMAL_L29"/>
    <property type="match status" value="1"/>
</dbReference>
<dbReference type="SUPFAM" id="SSF46561">
    <property type="entry name" value="Ribosomal protein L29 (L29p)"/>
    <property type="match status" value="1"/>
</dbReference>
<gene>
    <name evidence="7" type="ORF">CSKR_200728</name>
</gene>
<evidence type="ECO:0000256" key="2">
    <source>
        <dbReference type="ARBA" id="ARBA00022980"/>
    </source>
</evidence>
<evidence type="ECO:0000256" key="6">
    <source>
        <dbReference type="SAM" id="MobiDB-lite"/>
    </source>
</evidence>
<evidence type="ECO:0000313" key="8">
    <source>
        <dbReference type="Proteomes" id="UP000286415"/>
    </source>
</evidence>
<dbReference type="GO" id="GO:0006412">
    <property type="term" value="P:translation"/>
    <property type="evidence" value="ECO:0007669"/>
    <property type="project" value="InterPro"/>
</dbReference>
<dbReference type="EMBL" id="NIRI02000042">
    <property type="protein sequence ID" value="KAG5448332.1"/>
    <property type="molecule type" value="Genomic_DNA"/>
</dbReference>
<dbReference type="GO" id="GO:0003729">
    <property type="term" value="F:mRNA binding"/>
    <property type="evidence" value="ECO:0007669"/>
    <property type="project" value="TreeGrafter"/>
</dbReference>
<dbReference type="InterPro" id="IPR036049">
    <property type="entry name" value="Ribosomal_uL29_sf"/>
</dbReference>
<comment type="caution">
    <text evidence="7">The sequence shown here is derived from an EMBL/GenBank/DDBJ whole genome shotgun (WGS) entry which is preliminary data.</text>
</comment>
<dbReference type="InterPro" id="IPR001854">
    <property type="entry name" value="Ribosomal_uL29"/>
</dbReference>
<dbReference type="InterPro" id="IPR045059">
    <property type="entry name" value="Ribosomal_uL29_euk"/>
</dbReference>
<dbReference type="AlphaFoldDB" id="A0A8T1MHF5"/>
<dbReference type="PANTHER" id="PTHR45722:SF2">
    <property type="entry name" value="LARGE RIBOSOMAL SUBUNIT PROTEIN UL29-RELATED"/>
    <property type="match status" value="1"/>
</dbReference>
<dbReference type="GO" id="GO:0000463">
    <property type="term" value="P:maturation of LSU-rRNA from tricistronic rRNA transcript (SSU-rRNA, 5.8S rRNA, LSU-rRNA)"/>
    <property type="evidence" value="ECO:0007669"/>
    <property type="project" value="InterPro"/>
</dbReference>
<dbReference type="InterPro" id="IPR018254">
    <property type="entry name" value="Ribosomal_uL29_CS"/>
</dbReference>
<evidence type="ECO:0000256" key="5">
    <source>
        <dbReference type="ARBA" id="ARBA00035334"/>
    </source>
</evidence>
<dbReference type="PANTHER" id="PTHR45722">
    <property type="entry name" value="60S RIBOSOMAL PROTEIN L35"/>
    <property type="match status" value="1"/>
</dbReference>
<comment type="similarity">
    <text evidence="1">Belongs to the universal ribosomal protein uL29 family.</text>
</comment>
<dbReference type="OrthoDB" id="528635at2759"/>
<evidence type="ECO:0000256" key="3">
    <source>
        <dbReference type="ARBA" id="ARBA00023274"/>
    </source>
</evidence>
<accession>A0A8T1MHF5</accession>
<feature type="region of interest" description="Disordered" evidence="6">
    <location>
        <begin position="171"/>
        <end position="193"/>
    </location>
</feature>
<evidence type="ECO:0000256" key="4">
    <source>
        <dbReference type="ARBA" id="ARBA00035204"/>
    </source>
</evidence>
<dbReference type="GO" id="GO:0022625">
    <property type="term" value="C:cytosolic large ribosomal subunit"/>
    <property type="evidence" value="ECO:0007669"/>
    <property type="project" value="InterPro"/>
</dbReference>
<dbReference type="NCBIfam" id="TIGR00012">
    <property type="entry name" value="L29"/>
    <property type="match status" value="1"/>
</dbReference>
<evidence type="ECO:0000313" key="7">
    <source>
        <dbReference type="EMBL" id="KAG5448332.1"/>
    </source>
</evidence>
<evidence type="ECO:0000256" key="1">
    <source>
        <dbReference type="ARBA" id="ARBA00009254"/>
    </source>
</evidence>
<dbReference type="Pfam" id="PF00831">
    <property type="entry name" value="Ribosomal_L29"/>
    <property type="match status" value="1"/>
</dbReference>
<dbReference type="FunFam" id="1.10.287.310:FF:000002">
    <property type="entry name" value="60S ribosomal protein L35"/>
    <property type="match status" value="1"/>
</dbReference>
<keyword evidence="3" id="KW-0687">Ribonucleoprotein</keyword>